<dbReference type="GO" id="GO:0055085">
    <property type="term" value="P:transmembrane transport"/>
    <property type="evidence" value="ECO:0007669"/>
    <property type="project" value="InterPro"/>
</dbReference>
<keyword evidence="3 6" id="KW-0812">Transmembrane</keyword>
<evidence type="ECO:0000313" key="8">
    <source>
        <dbReference type="EMBL" id="SEF81699.1"/>
    </source>
</evidence>
<organism evidence="8 9">
    <name type="scientific">Marinobacterium lutimaris</name>
    <dbReference type="NCBI Taxonomy" id="568106"/>
    <lineage>
        <taxon>Bacteria</taxon>
        <taxon>Pseudomonadati</taxon>
        <taxon>Pseudomonadota</taxon>
        <taxon>Gammaproteobacteria</taxon>
        <taxon>Oceanospirillales</taxon>
        <taxon>Oceanospirillaceae</taxon>
        <taxon>Marinobacterium</taxon>
    </lineage>
</organism>
<dbReference type="OrthoDB" id="9801163at2"/>
<keyword evidence="2 6" id="KW-0813">Transport</keyword>
<dbReference type="EMBL" id="FNVQ01000001">
    <property type="protein sequence ID" value="SEF81699.1"/>
    <property type="molecule type" value="Genomic_DNA"/>
</dbReference>
<dbReference type="Pfam" id="PF00528">
    <property type="entry name" value="BPD_transp_1"/>
    <property type="match status" value="1"/>
</dbReference>
<evidence type="ECO:0000259" key="7">
    <source>
        <dbReference type="PROSITE" id="PS50928"/>
    </source>
</evidence>
<feature type="transmembrane region" description="Helical" evidence="6">
    <location>
        <begin position="213"/>
        <end position="237"/>
    </location>
</feature>
<dbReference type="Proteomes" id="UP000236745">
    <property type="component" value="Unassembled WGS sequence"/>
</dbReference>
<comment type="similarity">
    <text evidence="6">Belongs to the binding-protein-dependent transport system permease family.</text>
</comment>
<sequence>MLSVLRRVDRLGLTLSLASALALVLLPLVNLQPNRILPGQGVALSQLWQQNSFLIFLPLFLLALLSATFSRWLWPRLMISAAALLLLIIALGNSTTLLLEDQPPFARVSLGSGFWTLLLLLGLLMTDALIKLKMAPLPRLALVAIYLGAIFALLASGLWDQISLMLEYHNQERFWQQGGRHLVLVAGSILPALLIGVPLGIRCHRSPRVRAAILPVLSLLQTIPSLAMFGLLMIPLSLLATSFPLLSEFGIRGIGAAPALLALFLYSLLPIVSNTAAGFDGLDPAVLQAAKGMGMSRRQRLWQVELPLALPVMLSGLRIVLTMNIGLVAVAGLIGGGGYGTYIFQGLGQTATDLVLLGTLPTILLAFIAAMAIDTLIALTQRETR</sequence>
<dbReference type="PANTHER" id="PTHR30177:SF30">
    <property type="entry name" value="GLYCINE BETAINE UPTAKE SYSTEM PERMEASE PROTEIN YEHY"/>
    <property type="match status" value="1"/>
</dbReference>
<dbReference type="GO" id="GO:0005886">
    <property type="term" value="C:plasma membrane"/>
    <property type="evidence" value="ECO:0007669"/>
    <property type="project" value="UniProtKB-SubCell"/>
</dbReference>
<evidence type="ECO:0000256" key="2">
    <source>
        <dbReference type="ARBA" id="ARBA00022448"/>
    </source>
</evidence>
<evidence type="ECO:0000256" key="1">
    <source>
        <dbReference type="ARBA" id="ARBA00004651"/>
    </source>
</evidence>
<dbReference type="GO" id="GO:0031460">
    <property type="term" value="P:glycine betaine transport"/>
    <property type="evidence" value="ECO:0007669"/>
    <property type="project" value="TreeGrafter"/>
</dbReference>
<evidence type="ECO:0000256" key="4">
    <source>
        <dbReference type="ARBA" id="ARBA00022989"/>
    </source>
</evidence>
<feature type="transmembrane region" description="Helical" evidence="6">
    <location>
        <begin position="105"/>
        <end position="125"/>
    </location>
</feature>
<accession>A0A1H5V303</accession>
<dbReference type="AlphaFoldDB" id="A0A1H5V303"/>
<evidence type="ECO:0000256" key="5">
    <source>
        <dbReference type="ARBA" id="ARBA00023136"/>
    </source>
</evidence>
<dbReference type="InterPro" id="IPR051204">
    <property type="entry name" value="ABC_transp_perm/SBD"/>
</dbReference>
<dbReference type="Gene3D" id="1.10.3720.10">
    <property type="entry name" value="MetI-like"/>
    <property type="match status" value="1"/>
</dbReference>
<keyword evidence="9" id="KW-1185">Reference proteome</keyword>
<dbReference type="SUPFAM" id="SSF161098">
    <property type="entry name" value="MetI-like"/>
    <property type="match status" value="1"/>
</dbReference>
<evidence type="ECO:0000256" key="3">
    <source>
        <dbReference type="ARBA" id="ARBA00022692"/>
    </source>
</evidence>
<comment type="subcellular location">
    <subcellularLocation>
        <location evidence="1 6">Cell membrane</location>
        <topology evidence="1 6">Multi-pass membrane protein</topology>
    </subcellularLocation>
</comment>
<dbReference type="InterPro" id="IPR035906">
    <property type="entry name" value="MetI-like_sf"/>
</dbReference>
<evidence type="ECO:0000256" key="6">
    <source>
        <dbReference type="RuleBase" id="RU363032"/>
    </source>
</evidence>
<feature type="transmembrane region" description="Helical" evidence="6">
    <location>
        <begin position="249"/>
        <end position="269"/>
    </location>
</feature>
<feature type="transmembrane region" description="Helical" evidence="6">
    <location>
        <begin position="354"/>
        <end position="379"/>
    </location>
</feature>
<reference evidence="8 9" key="1">
    <citation type="submission" date="2016-10" db="EMBL/GenBank/DDBJ databases">
        <authorList>
            <person name="de Groot N.N."/>
        </authorList>
    </citation>
    <scope>NUCLEOTIDE SEQUENCE [LARGE SCALE GENOMIC DNA]</scope>
    <source>
        <strain evidence="8 9">DSM 22012</strain>
    </source>
</reference>
<dbReference type="FunFam" id="1.10.3720.10:FF:000001">
    <property type="entry name" value="Glycine betaine ABC transporter, permease"/>
    <property type="match status" value="1"/>
</dbReference>
<dbReference type="PROSITE" id="PS50928">
    <property type="entry name" value="ABC_TM1"/>
    <property type="match status" value="1"/>
</dbReference>
<protein>
    <submittedName>
        <fullName evidence="8">Osmoprotectant transport system permease protein</fullName>
    </submittedName>
</protein>
<keyword evidence="5 6" id="KW-0472">Membrane</keyword>
<feature type="transmembrane region" description="Helical" evidence="6">
    <location>
        <begin position="137"/>
        <end position="159"/>
    </location>
</feature>
<evidence type="ECO:0000313" key="9">
    <source>
        <dbReference type="Proteomes" id="UP000236745"/>
    </source>
</evidence>
<dbReference type="CDD" id="cd06261">
    <property type="entry name" value="TM_PBP2"/>
    <property type="match status" value="1"/>
</dbReference>
<dbReference type="RefSeq" id="WP_104001577.1">
    <property type="nucleotide sequence ID" value="NZ_FNVQ01000001.1"/>
</dbReference>
<dbReference type="InterPro" id="IPR000515">
    <property type="entry name" value="MetI-like"/>
</dbReference>
<keyword evidence="4 6" id="KW-1133">Transmembrane helix</keyword>
<feature type="transmembrane region" description="Helical" evidence="6">
    <location>
        <begin position="179"/>
        <end position="201"/>
    </location>
</feature>
<feature type="transmembrane region" description="Helical" evidence="6">
    <location>
        <begin position="47"/>
        <end position="65"/>
    </location>
</feature>
<name>A0A1H5V303_9GAMM</name>
<dbReference type="PANTHER" id="PTHR30177">
    <property type="entry name" value="GLYCINE BETAINE/L-PROLINE TRANSPORT SYSTEM PERMEASE PROTEIN PROW"/>
    <property type="match status" value="1"/>
</dbReference>
<proteinExistence type="inferred from homology"/>
<gene>
    <name evidence="8" type="ORF">SAMN05444390_101602</name>
</gene>
<feature type="domain" description="ABC transmembrane type-1" evidence="7">
    <location>
        <begin position="178"/>
        <end position="373"/>
    </location>
</feature>
<feature type="transmembrane region" description="Helical" evidence="6">
    <location>
        <begin position="77"/>
        <end position="99"/>
    </location>
</feature>